<protein>
    <submittedName>
        <fullName evidence="1">Uncharacterized protein</fullName>
    </submittedName>
</protein>
<sequence>MMGESEFGKGLVICLVKFAEHRWRWQEQKRLYSEMQKNYPGTFNISSAIESHFNGASDHLHEVEVPPQWRKKKLGKMVKELQDFGLEMGHGFSGKTWTEDYVTKAYDLCREIALLIDKELGLKPQMGQW</sequence>
<evidence type="ECO:0000313" key="1">
    <source>
        <dbReference type="EMBL" id="QJA73077.1"/>
    </source>
</evidence>
<gene>
    <name evidence="1" type="ORF">MM415A02497_0008</name>
</gene>
<organism evidence="1">
    <name type="scientific">viral metagenome</name>
    <dbReference type="NCBI Taxonomy" id="1070528"/>
    <lineage>
        <taxon>unclassified sequences</taxon>
        <taxon>metagenomes</taxon>
        <taxon>organismal metagenomes</taxon>
    </lineage>
</organism>
<dbReference type="EMBL" id="MT142000">
    <property type="protein sequence ID" value="QJA73077.1"/>
    <property type="molecule type" value="Genomic_DNA"/>
</dbReference>
<dbReference type="AlphaFoldDB" id="A0A6M3JWN4"/>
<accession>A0A6M3JWN4</accession>
<name>A0A6M3JWN4_9ZZZZ</name>
<reference evidence="1" key="1">
    <citation type="submission" date="2020-03" db="EMBL/GenBank/DDBJ databases">
        <title>The deep terrestrial virosphere.</title>
        <authorList>
            <person name="Holmfeldt K."/>
            <person name="Nilsson E."/>
            <person name="Simone D."/>
            <person name="Lopez-Fernandez M."/>
            <person name="Wu X."/>
            <person name="de Brujin I."/>
            <person name="Lundin D."/>
            <person name="Andersson A."/>
            <person name="Bertilsson S."/>
            <person name="Dopson M."/>
        </authorList>
    </citation>
    <scope>NUCLEOTIDE SEQUENCE</scope>
    <source>
        <strain evidence="1">MM415A02497</strain>
    </source>
</reference>
<proteinExistence type="predicted"/>